<protein>
    <recommendedName>
        <fullName evidence="4">Type I restriction modification DNA specificity domain-containing protein</fullName>
    </recommendedName>
</protein>
<gene>
    <name evidence="5" type="ORF">RHRU231_700008</name>
</gene>
<proteinExistence type="inferred from homology"/>
<dbReference type="InterPro" id="IPR044946">
    <property type="entry name" value="Restrct_endonuc_typeI_TRD_sf"/>
</dbReference>
<dbReference type="Proteomes" id="UP000042997">
    <property type="component" value="Unassembled WGS sequence"/>
</dbReference>
<dbReference type="PANTHER" id="PTHR30408:SF13">
    <property type="entry name" value="TYPE I RESTRICTION ENZYME HINDI SPECIFICITY SUBUNIT"/>
    <property type="match status" value="1"/>
</dbReference>
<evidence type="ECO:0000256" key="1">
    <source>
        <dbReference type="ARBA" id="ARBA00010923"/>
    </source>
</evidence>
<keyword evidence="3" id="KW-0238">DNA-binding</keyword>
<evidence type="ECO:0000259" key="4">
    <source>
        <dbReference type="Pfam" id="PF01420"/>
    </source>
</evidence>
<dbReference type="GO" id="GO:0003677">
    <property type="term" value="F:DNA binding"/>
    <property type="evidence" value="ECO:0007669"/>
    <property type="project" value="UniProtKB-KW"/>
</dbReference>
<dbReference type="OrthoDB" id="3197085at2"/>
<evidence type="ECO:0000256" key="2">
    <source>
        <dbReference type="ARBA" id="ARBA00022747"/>
    </source>
</evidence>
<dbReference type="InterPro" id="IPR000055">
    <property type="entry name" value="Restrct_endonuc_typeI_TRD"/>
</dbReference>
<dbReference type="SUPFAM" id="SSF116734">
    <property type="entry name" value="DNA methylase specificity domain"/>
    <property type="match status" value="2"/>
</dbReference>
<dbReference type="InterPro" id="IPR052021">
    <property type="entry name" value="Type-I_RS_S_subunit"/>
</dbReference>
<feature type="domain" description="Type I restriction modification DNA specificity" evidence="4">
    <location>
        <begin position="7"/>
        <end position="71"/>
    </location>
</feature>
<accession>A0A098BQ13</accession>
<evidence type="ECO:0000256" key="3">
    <source>
        <dbReference type="ARBA" id="ARBA00023125"/>
    </source>
</evidence>
<dbReference type="Pfam" id="PF01420">
    <property type="entry name" value="Methylase_S"/>
    <property type="match status" value="1"/>
</dbReference>
<dbReference type="AlphaFoldDB" id="A0A098BQ13"/>
<organism evidence="5 6">
    <name type="scientific">Rhodococcus ruber</name>
    <dbReference type="NCBI Taxonomy" id="1830"/>
    <lineage>
        <taxon>Bacteria</taxon>
        <taxon>Bacillati</taxon>
        <taxon>Actinomycetota</taxon>
        <taxon>Actinomycetes</taxon>
        <taxon>Mycobacteriales</taxon>
        <taxon>Nocardiaceae</taxon>
        <taxon>Rhodococcus</taxon>
    </lineage>
</organism>
<sequence>MCGPELLPEFLNYQFKSMTAEFKSLNMGSTHQTIYQKDAARLQIVVPPLEEQSAIAGYLDRETSRIDTLIEDQRRLIEILHERRDSAWATHVETARGLGRPATVRRVIESIVDGPFGSSLTSAHYSDEGARVIRLGNIGVNEFKDGDVAFIPIDYAEKLKAHAVEEGDVVVAGLGDDNMPLGRAAVVPALGPAIVKADCYRLRPNERVNAAYLAWIMSAPQTRSQIMLLARGSTRARLNTKVVQQVEIPLPDRNTQNTLVAKSRADTSKIDRLIGESERFVELARERRAALIAAAVTGQIVVRETA</sequence>
<dbReference type="GO" id="GO:0009307">
    <property type="term" value="P:DNA restriction-modification system"/>
    <property type="evidence" value="ECO:0007669"/>
    <property type="project" value="UniProtKB-KW"/>
</dbReference>
<keyword evidence="2" id="KW-0680">Restriction system</keyword>
<evidence type="ECO:0000313" key="6">
    <source>
        <dbReference type="Proteomes" id="UP000042997"/>
    </source>
</evidence>
<dbReference type="Gene3D" id="3.90.220.20">
    <property type="entry name" value="DNA methylase specificity domains"/>
    <property type="match status" value="2"/>
</dbReference>
<dbReference type="REBASE" id="100500">
    <property type="entry name" value="S.Rru231ORF700006P"/>
</dbReference>
<dbReference type="PANTHER" id="PTHR30408">
    <property type="entry name" value="TYPE-1 RESTRICTION ENZYME ECOKI SPECIFICITY PROTEIN"/>
    <property type="match status" value="1"/>
</dbReference>
<comment type="similarity">
    <text evidence="1">Belongs to the type-I restriction system S methylase family.</text>
</comment>
<reference evidence="5 6" key="1">
    <citation type="journal article" date="2014" name="Genome Announc.">
        <title>Draft Genome Sequence of Propane- and Butane-Oxidizing Actinobacterium Rhodococcus ruber IEGM 231.</title>
        <authorList>
            <person name="Ivshina I.B."/>
            <person name="Kuyukina M.S."/>
            <person name="Krivoruchko A.V."/>
            <person name="Barbe V."/>
            <person name="Fischer C."/>
        </authorList>
    </citation>
    <scope>NUCLEOTIDE SEQUENCE [LARGE SCALE GENOMIC DNA]</scope>
</reference>
<evidence type="ECO:0000313" key="5">
    <source>
        <dbReference type="EMBL" id="CDZ90320.1"/>
    </source>
</evidence>
<dbReference type="EMBL" id="CCSD01000084">
    <property type="protein sequence ID" value="CDZ90320.1"/>
    <property type="molecule type" value="Genomic_DNA"/>
</dbReference>
<name>A0A098BQ13_9NOCA</name>